<dbReference type="Pfam" id="PF07811">
    <property type="entry name" value="TadE"/>
    <property type="match status" value="1"/>
</dbReference>
<protein>
    <submittedName>
        <fullName evidence="3">TadE-like protein</fullName>
    </submittedName>
</protein>
<evidence type="ECO:0000313" key="3">
    <source>
        <dbReference type="EMBL" id="VDC28587.1"/>
    </source>
</evidence>
<dbReference type="OrthoDB" id="7907064at2"/>
<dbReference type="EMBL" id="UXAW01000070">
    <property type="protein sequence ID" value="VDC28587.1"/>
    <property type="molecule type" value="Genomic_DNA"/>
</dbReference>
<keyword evidence="1" id="KW-0812">Transmembrane</keyword>
<feature type="domain" description="TadE-like" evidence="2">
    <location>
        <begin position="21"/>
        <end position="55"/>
    </location>
</feature>
<keyword evidence="4" id="KW-1185">Reference proteome</keyword>
<keyword evidence="1" id="KW-0472">Membrane</keyword>
<evidence type="ECO:0000259" key="2">
    <source>
        <dbReference type="Pfam" id="PF07811"/>
    </source>
</evidence>
<organism evidence="3 4">
    <name type="scientific">Pseudogemmobacter humi</name>
    <dbReference type="NCBI Taxonomy" id="2483812"/>
    <lineage>
        <taxon>Bacteria</taxon>
        <taxon>Pseudomonadati</taxon>
        <taxon>Pseudomonadota</taxon>
        <taxon>Alphaproteobacteria</taxon>
        <taxon>Rhodobacterales</taxon>
        <taxon>Paracoccaceae</taxon>
        <taxon>Pseudogemmobacter</taxon>
    </lineage>
</organism>
<sequence>MRSPLRAIGRRLRRLWRREDGTATIEFTIFVPIVLVIFVAAIEAGAYMIRHVMLERGLDLVLRDFRLGRLNSLNHDQLRDRICDRVSLISDCRNNLKVWMQPIDPASWSDEQQLLSHVYCGDRNDPLNSRPPGAIAPGGSNEIMLIRICVLESPMFPSTPLAMRLRADSRTGDYELATASVVVNEPQ</sequence>
<feature type="transmembrane region" description="Helical" evidence="1">
    <location>
        <begin position="21"/>
        <end position="42"/>
    </location>
</feature>
<keyword evidence="1" id="KW-1133">Transmembrane helix</keyword>
<reference evidence="3 4" key="1">
    <citation type="submission" date="2018-11" db="EMBL/GenBank/DDBJ databases">
        <authorList>
            <person name="Criscuolo A."/>
        </authorList>
    </citation>
    <scope>NUCLEOTIDE SEQUENCE [LARGE SCALE GENOMIC DNA]</scope>
    <source>
        <strain evidence="3">ACIP111625</strain>
    </source>
</reference>
<evidence type="ECO:0000256" key="1">
    <source>
        <dbReference type="SAM" id="Phobius"/>
    </source>
</evidence>
<dbReference type="AlphaFoldDB" id="A0A3P5X2J0"/>
<dbReference type="RefSeq" id="WP_124086924.1">
    <property type="nucleotide sequence ID" value="NZ_UXAW01000070.1"/>
</dbReference>
<name>A0A3P5X2J0_9RHOB</name>
<accession>A0A3P5X2J0</accession>
<dbReference type="Proteomes" id="UP000277498">
    <property type="component" value="Unassembled WGS sequence"/>
</dbReference>
<gene>
    <name evidence="3" type="ORF">XINFAN_02165</name>
</gene>
<dbReference type="InterPro" id="IPR012495">
    <property type="entry name" value="TadE-like_dom"/>
</dbReference>
<proteinExistence type="predicted"/>
<evidence type="ECO:0000313" key="4">
    <source>
        <dbReference type="Proteomes" id="UP000277498"/>
    </source>
</evidence>